<accession>A0A6J6ES24</accession>
<reference evidence="1" key="1">
    <citation type="submission" date="2020-05" db="EMBL/GenBank/DDBJ databases">
        <authorList>
            <person name="Chiriac C."/>
            <person name="Salcher M."/>
            <person name="Ghai R."/>
            <person name="Kavagutti S V."/>
        </authorList>
    </citation>
    <scope>NUCLEOTIDE SEQUENCE</scope>
</reference>
<proteinExistence type="predicted"/>
<sequence length="117" mass="12330">MDQVISALWATVAAAILAAAPIVLRVALAYAELLRQRGWQVLQERLGEGAARIAAEIAAQVAGSPGVQAASRAMVETGALMLRARFEQEVARRGVPLATIEGMLTGELGKRGVVVQR</sequence>
<gene>
    <name evidence="1" type="ORF">UFOPK1726_00791</name>
</gene>
<dbReference type="EMBL" id="CAEZTT010000088">
    <property type="protein sequence ID" value="CAB4579312.1"/>
    <property type="molecule type" value="Genomic_DNA"/>
</dbReference>
<evidence type="ECO:0000313" key="1">
    <source>
        <dbReference type="EMBL" id="CAB4579312.1"/>
    </source>
</evidence>
<organism evidence="1">
    <name type="scientific">freshwater metagenome</name>
    <dbReference type="NCBI Taxonomy" id="449393"/>
    <lineage>
        <taxon>unclassified sequences</taxon>
        <taxon>metagenomes</taxon>
        <taxon>ecological metagenomes</taxon>
    </lineage>
</organism>
<name>A0A6J6ES24_9ZZZZ</name>
<protein>
    <submittedName>
        <fullName evidence="1">Unannotated protein</fullName>
    </submittedName>
</protein>
<dbReference type="AlphaFoldDB" id="A0A6J6ES24"/>